<comment type="subcellular location">
    <subcellularLocation>
        <location evidence="1 8">Cell outer membrane</location>
        <topology evidence="1 8">Multi-pass membrane protein</topology>
    </subcellularLocation>
</comment>
<dbReference type="PROSITE" id="PS52016">
    <property type="entry name" value="TONB_DEPENDENT_REC_3"/>
    <property type="match status" value="1"/>
</dbReference>
<dbReference type="GO" id="GO:0044718">
    <property type="term" value="P:siderophore transmembrane transport"/>
    <property type="evidence" value="ECO:0007669"/>
    <property type="project" value="TreeGrafter"/>
</dbReference>
<dbReference type="InterPro" id="IPR037066">
    <property type="entry name" value="Plug_dom_sf"/>
</dbReference>
<dbReference type="InterPro" id="IPR036942">
    <property type="entry name" value="Beta-barrel_TonB_sf"/>
</dbReference>
<name>A0A974NVJ2_9SPHN</name>
<dbReference type="Gene3D" id="2.40.170.20">
    <property type="entry name" value="TonB-dependent receptor, beta-barrel domain"/>
    <property type="match status" value="1"/>
</dbReference>
<evidence type="ECO:0000256" key="8">
    <source>
        <dbReference type="PROSITE-ProRule" id="PRU01360"/>
    </source>
</evidence>
<proteinExistence type="inferred from homology"/>
<evidence type="ECO:0000256" key="10">
    <source>
        <dbReference type="SAM" id="MobiDB-lite"/>
    </source>
</evidence>
<evidence type="ECO:0000256" key="4">
    <source>
        <dbReference type="ARBA" id="ARBA00022692"/>
    </source>
</evidence>
<dbReference type="Pfam" id="PF07715">
    <property type="entry name" value="Plug"/>
    <property type="match status" value="1"/>
</dbReference>
<dbReference type="Proteomes" id="UP000595894">
    <property type="component" value="Chromosome"/>
</dbReference>
<sequence length="732" mass="79361">MITFARATIGTLMLSAAWTGATAQQAGPQPAEPTAAQEAATATTEEPARDDDRGVIVTGSRAPKAVDKIPGAITIITPAEVQRSLAITEDNTAVLAKTVPGYSESNQTLNTLGETLRGRTALYLFDSIPQSTPLRDGSRNATFTDMAVVERIEVIGGASASEGIGAAGGVINFISKRATLDGTHFNVGGRLGSQFRDDSTVWKLNGDISHKSGSFDVFAAAAYVDRGATYDARGRRIGLSSSSSLADSTQKNLFLKVGTDFGADQNQRLEATGSYFKLASKGNYHYVAGSRAGGLPDTSEPGPLLVNGVDVTREEYNEFIQGALNYKNKDLFGGNLVATFYWAKQAMRFAGENGTDRQDPLIAPLGTLVDQSEINSKKYGIRTSYSRPDFLIDGLELRFGIDAVRDDTQQKLALTNRIWVPPLKYTSFGPYVQLSWDIGPVTLAGGLRHEDGRVKVDDYTTTFFRNRVFVQGGTLKYKNDLLNAGAVWRIGGGFSAFASYSEGFTLPNVGIPLRNINYPGQTVAGILDLQAVIFKNREFGANWRGSWGSFGASYYNSYSRLGSTLAVDPVTLDFVLNRRPVRIKGIDATAEIRPTSTLRVNLLYSHVDGRTSAANNIVEPLNVRLGITNIAPDKLNATVTYSPTQQASVSFGMDKTFTRSINQGMSTAERTTGRTLFDATARYKIDGVGTISLASENLFNKYYFLAFSQIDFFQNYFAGRGRTVTLSLRSDF</sequence>
<accession>A0A974NVJ2</accession>
<dbReference type="SUPFAM" id="SSF56935">
    <property type="entry name" value="Porins"/>
    <property type="match status" value="1"/>
</dbReference>
<dbReference type="PANTHER" id="PTHR30069">
    <property type="entry name" value="TONB-DEPENDENT OUTER MEMBRANE RECEPTOR"/>
    <property type="match status" value="1"/>
</dbReference>
<dbReference type="AlphaFoldDB" id="A0A974NVJ2"/>
<dbReference type="InterPro" id="IPR000531">
    <property type="entry name" value="Beta-barrel_TonB"/>
</dbReference>
<evidence type="ECO:0000256" key="6">
    <source>
        <dbReference type="ARBA" id="ARBA00023136"/>
    </source>
</evidence>
<feature type="region of interest" description="Disordered" evidence="10">
    <location>
        <begin position="24"/>
        <end position="54"/>
    </location>
</feature>
<evidence type="ECO:0000256" key="2">
    <source>
        <dbReference type="ARBA" id="ARBA00022448"/>
    </source>
</evidence>
<dbReference type="Pfam" id="PF00593">
    <property type="entry name" value="TonB_dep_Rec_b-barrel"/>
    <property type="match status" value="1"/>
</dbReference>
<feature type="domain" description="TonB-dependent receptor plug" evidence="13">
    <location>
        <begin position="67"/>
        <end position="170"/>
    </location>
</feature>
<evidence type="ECO:0000313" key="14">
    <source>
        <dbReference type="EMBL" id="QQV77733.1"/>
    </source>
</evidence>
<protein>
    <submittedName>
        <fullName evidence="14">TonB-dependent receptor</fullName>
    </submittedName>
</protein>
<keyword evidence="2 8" id="KW-0813">Transport</keyword>
<reference evidence="15" key="1">
    <citation type="submission" date="2020-09" db="EMBL/GenBank/DDBJ databases">
        <title>Sphingomonas sp., a new species isolated from pork steak.</title>
        <authorList>
            <person name="Heidler von Heilborn D."/>
        </authorList>
    </citation>
    <scope>NUCLEOTIDE SEQUENCE [LARGE SCALE GENOMIC DNA]</scope>
</reference>
<evidence type="ECO:0000313" key="15">
    <source>
        <dbReference type="Proteomes" id="UP000595894"/>
    </source>
</evidence>
<dbReference type="EMBL" id="CP061035">
    <property type="protein sequence ID" value="QQV77733.1"/>
    <property type="molecule type" value="Genomic_DNA"/>
</dbReference>
<dbReference type="InterPro" id="IPR012910">
    <property type="entry name" value="Plug_dom"/>
</dbReference>
<comment type="similarity">
    <text evidence="8 9">Belongs to the TonB-dependent receptor family.</text>
</comment>
<organism evidence="14 15">
    <name type="scientific">Sphingomonas aliaeris</name>
    <dbReference type="NCBI Taxonomy" id="2759526"/>
    <lineage>
        <taxon>Bacteria</taxon>
        <taxon>Pseudomonadati</taxon>
        <taxon>Pseudomonadota</taxon>
        <taxon>Alphaproteobacteria</taxon>
        <taxon>Sphingomonadales</taxon>
        <taxon>Sphingomonadaceae</taxon>
        <taxon>Sphingomonas</taxon>
    </lineage>
</organism>
<dbReference type="GO" id="GO:0015344">
    <property type="term" value="F:siderophore uptake transmembrane transporter activity"/>
    <property type="evidence" value="ECO:0007669"/>
    <property type="project" value="TreeGrafter"/>
</dbReference>
<dbReference type="PANTHER" id="PTHR30069:SF42">
    <property type="entry name" value="FERRIC AEROBACTIN RECEPTOR"/>
    <property type="match status" value="1"/>
</dbReference>
<evidence type="ECO:0000256" key="9">
    <source>
        <dbReference type="RuleBase" id="RU003357"/>
    </source>
</evidence>
<evidence type="ECO:0000256" key="7">
    <source>
        <dbReference type="ARBA" id="ARBA00023237"/>
    </source>
</evidence>
<keyword evidence="5 9" id="KW-0798">TonB box</keyword>
<keyword evidence="6 8" id="KW-0472">Membrane</keyword>
<dbReference type="CDD" id="cd01347">
    <property type="entry name" value="ligand_gated_channel"/>
    <property type="match status" value="1"/>
</dbReference>
<evidence type="ECO:0000259" key="12">
    <source>
        <dbReference type="Pfam" id="PF00593"/>
    </source>
</evidence>
<dbReference type="InterPro" id="IPR039426">
    <property type="entry name" value="TonB-dep_rcpt-like"/>
</dbReference>
<evidence type="ECO:0000256" key="1">
    <source>
        <dbReference type="ARBA" id="ARBA00004571"/>
    </source>
</evidence>
<gene>
    <name evidence="14" type="ORF">H5J25_02825</name>
</gene>
<evidence type="ECO:0000256" key="11">
    <source>
        <dbReference type="SAM" id="SignalP"/>
    </source>
</evidence>
<keyword evidence="3 8" id="KW-1134">Transmembrane beta strand</keyword>
<evidence type="ECO:0000259" key="13">
    <source>
        <dbReference type="Pfam" id="PF07715"/>
    </source>
</evidence>
<keyword evidence="14" id="KW-0675">Receptor</keyword>
<feature type="domain" description="TonB-dependent receptor-like beta-barrel" evidence="12">
    <location>
        <begin position="318"/>
        <end position="698"/>
    </location>
</feature>
<feature type="compositionally biased region" description="Low complexity" evidence="10">
    <location>
        <begin position="24"/>
        <end position="45"/>
    </location>
</feature>
<evidence type="ECO:0000256" key="3">
    <source>
        <dbReference type="ARBA" id="ARBA00022452"/>
    </source>
</evidence>
<keyword evidence="11" id="KW-0732">Signal</keyword>
<keyword evidence="4 8" id="KW-0812">Transmembrane</keyword>
<dbReference type="RefSeq" id="WP_202094547.1">
    <property type="nucleotide sequence ID" value="NZ_CP061035.1"/>
</dbReference>
<keyword evidence="15" id="KW-1185">Reference proteome</keyword>
<dbReference type="Gene3D" id="2.170.130.10">
    <property type="entry name" value="TonB-dependent receptor, plug domain"/>
    <property type="match status" value="1"/>
</dbReference>
<keyword evidence="7 8" id="KW-0998">Cell outer membrane</keyword>
<feature type="chain" id="PRO_5036985021" evidence="11">
    <location>
        <begin position="24"/>
        <end position="732"/>
    </location>
</feature>
<feature type="signal peptide" evidence="11">
    <location>
        <begin position="1"/>
        <end position="23"/>
    </location>
</feature>
<dbReference type="KEGG" id="sari:H5J25_02825"/>
<evidence type="ECO:0000256" key="5">
    <source>
        <dbReference type="ARBA" id="ARBA00023077"/>
    </source>
</evidence>
<dbReference type="GO" id="GO:0009279">
    <property type="term" value="C:cell outer membrane"/>
    <property type="evidence" value="ECO:0007669"/>
    <property type="project" value="UniProtKB-SubCell"/>
</dbReference>